<dbReference type="EMBL" id="LKEZ01003564">
    <property type="protein sequence ID" value="KYN50689.1"/>
    <property type="molecule type" value="Genomic_DNA"/>
</dbReference>
<gene>
    <name evidence="1" type="ORF">ALC56_00066</name>
</gene>
<evidence type="ECO:0000313" key="2">
    <source>
        <dbReference type="Proteomes" id="UP000078541"/>
    </source>
</evidence>
<comment type="caution">
    <text evidence="1">The sequence shown here is derived from an EMBL/GenBank/DDBJ whole genome shotgun (WGS) entry which is preliminary data.</text>
</comment>
<keyword evidence="2" id="KW-1185">Reference proteome</keyword>
<accession>A0A151K3J0</accession>
<sequence length="96" mass="11050">MQASFHIESFDNTTSWPRWLNRLEGAFNLFKIPNKKKVLFLLHYIGPAAFDVIRSTRIQSRLPESRNLTFDKAVKLATIIEMLVKDTNQLQGSTAL</sequence>
<evidence type="ECO:0000313" key="1">
    <source>
        <dbReference type="EMBL" id="KYN50689.1"/>
    </source>
</evidence>
<protein>
    <submittedName>
        <fullName evidence="1">Uncharacterized protein</fullName>
    </submittedName>
</protein>
<dbReference type="Proteomes" id="UP000078541">
    <property type="component" value="Unassembled WGS sequence"/>
</dbReference>
<organism evidence="1 2">
    <name type="scientific">Trachymyrmex septentrionalis</name>
    <dbReference type="NCBI Taxonomy" id="34720"/>
    <lineage>
        <taxon>Eukaryota</taxon>
        <taxon>Metazoa</taxon>
        <taxon>Ecdysozoa</taxon>
        <taxon>Arthropoda</taxon>
        <taxon>Hexapoda</taxon>
        <taxon>Insecta</taxon>
        <taxon>Pterygota</taxon>
        <taxon>Neoptera</taxon>
        <taxon>Endopterygota</taxon>
        <taxon>Hymenoptera</taxon>
        <taxon>Apocrita</taxon>
        <taxon>Aculeata</taxon>
        <taxon>Formicoidea</taxon>
        <taxon>Formicidae</taxon>
        <taxon>Myrmicinae</taxon>
        <taxon>Trachymyrmex</taxon>
    </lineage>
</organism>
<reference evidence="1 2" key="1">
    <citation type="submission" date="2016-03" db="EMBL/GenBank/DDBJ databases">
        <title>Trachymyrmex septentrionalis WGS genome.</title>
        <authorList>
            <person name="Nygaard S."/>
            <person name="Hu H."/>
            <person name="Boomsma J."/>
            <person name="Zhang G."/>
        </authorList>
    </citation>
    <scope>NUCLEOTIDE SEQUENCE [LARGE SCALE GENOMIC DNA]</scope>
    <source>
        <strain evidence="1">Tsep2-gDNA-1</strain>
        <tissue evidence="1">Whole body</tissue>
    </source>
</reference>
<proteinExistence type="predicted"/>
<name>A0A151K3J0_9HYME</name>
<dbReference type="AlphaFoldDB" id="A0A151K3J0"/>